<accession>A0A2B3TUT4</accession>
<comment type="caution">
    <text evidence="1">The sequence shown here is derived from an EMBL/GenBank/DDBJ whole genome shotgun (WGS) entry which is preliminary data.</text>
</comment>
<gene>
    <name evidence="1" type="ORF">COK86_19395</name>
</gene>
<dbReference type="EMBL" id="NVDG01000031">
    <property type="protein sequence ID" value="PFU40468.1"/>
    <property type="molecule type" value="Genomic_DNA"/>
</dbReference>
<dbReference type="AlphaFoldDB" id="A0A2B3TUT4"/>
<dbReference type="RefSeq" id="WP_098666061.1">
    <property type="nucleotide sequence ID" value="NZ_NVDG01000031.1"/>
</dbReference>
<reference evidence="1 2" key="1">
    <citation type="submission" date="2017-09" db="EMBL/GenBank/DDBJ databases">
        <title>Large-scale bioinformatics analysis of Bacillus genomes uncovers conserved roles of natural products in bacterial physiology.</title>
        <authorList>
            <consortium name="Agbiome Team Llc"/>
            <person name="Bleich R.M."/>
            <person name="Grubbs K.J."/>
            <person name="Santa Maria K.C."/>
            <person name="Allen S.E."/>
            <person name="Farag S."/>
            <person name="Shank E.A."/>
            <person name="Bowers A."/>
        </authorList>
    </citation>
    <scope>NUCLEOTIDE SEQUENCE [LARGE SCALE GENOMIC DNA]</scope>
    <source>
        <strain evidence="1 2">AFS061806</strain>
    </source>
</reference>
<keyword evidence="1" id="KW-0378">Hydrolase</keyword>
<protein>
    <submittedName>
        <fullName evidence="1">HNH endonuclease</fullName>
    </submittedName>
</protein>
<keyword evidence="1" id="KW-0255">Endonuclease</keyword>
<name>A0A2B3TUT4_BACCE</name>
<proteinExistence type="predicted"/>
<sequence length="327" mass="37734">MYNVILQPTGNKVAKFNFQSTMRNGIEFEKIKPFLQQEDADNLSEIYKGNLIRVWGITPTPQKIKQWEKIQRGDITLFSANKKIFTSATIAYKVHNLELAKHLWGETDSGESWEYIYFLDEIKHQAISLSVFNRLLDYEEGNLIQGFRVLDQEKSNIIMSAFDMYSSSYAPISTKEETKKNIKDIIGDLEQSASLDSEIKGKARKEQGILRGYLFNDKKTCNCGICGKEYPIDLLVAAHIKKRAFCSIEERLDIENIAIPMCKFGCDDLFEKGYITVLNGEIISLVNTDNLPESVRDYIESLQGKECLTWNKDNAEYFEWHLNYHKK</sequence>
<evidence type="ECO:0000313" key="2">
    <source>
        <dbReference type="Proteomes" id="UP000224076"/>
    </source>
</evidence>
<dbReference type="Proteomes" id="UP000224076">
    <property type="component" value="Unassembled WGS sequence"/>
</dbReference>
<organism evidence="1 2">
    <name type="scientific">Bacillus cereus</name>
    <dbReference type="NCBI Taxonomy" id="1396"/>
    <lineage>
        <taxon>Bacteria</taxon>
        <taxon>Bacillati</taxon>
        <taxon>Bacillota</taxon>
        <taxon>Bacilli</taxon>
        <taxon>Bacillales</taxon>
        <taxon>Bacillaceae</taxon>
        <taxon>Bacillus</taxon>
        <taxon>Bacillus cereus group</taxon>
    </lineage>
</organism>
<keyword evidence="1" id="KW-0540">Nuclease</keyword>
<dbReference type="GO" id="GO:0004519">
    <property type="term" value="F:endonuclease activity"/>
    <property type="evidence" value="ECO:0007669"/>
    <property type="project" value="UniProtKB-KW"/>
</dbReference>
<evidence type="ECO:0000313" key="1">
    <source>
        <dbReference type="EMBL" id="PFU40468.1"/>
    </source>
</evidence>